<evidence type="ECO:0000256" key="1">
    <source>
        <dbReference type="ARBA" id="ARBA00003293"/>
    </source>
</evidence>
<comment type="caution">
    <text evidence="8">The sequence shown here is derived from an EMBL/GenBank/DDBJ whole genome shotgun (WGS) entry which is preliminary data.</text>
</comment>
<dbReference type="RefSeq" id="WP_272750547.1">
    <property type="nucleotide sequence ID" value="NZ_JAQQLF010000002.1"/>
</dbReference>
<evidence type="ECO:0000256" key="4">
    <source>
        <dbReference type="ARBA" id="ARBA00022722"/>
    </source>
</evidence>
<proteinExistence type="inferred from homology"/>
<dbReference type="GO" id="GO:0004519">
    <property type="term" value="F:endonuclease activity"/>
    <property type="evidence" value="ECO:0007669"/>
    <property type="project" value="UniProtKB-KW"/>
</dbReference>
<evidence type="ECO:0000259" key="7">
    <source>
        <dbReference type="Pfam" id="PF05840"/>
    </source>
</evidence>
<evidence type="ECO:0000256" key="5">
    <source>
        <dbReference type="ARBA" id="ARBA00022759"/>
    </source>
</evidence>
<dbReference type="EMBL" id="JAQQLF010000002">
    <property type="protein sequence ID" value="MDC7716110.1"/>
    <property type="molecule type" value="Genomic_DNA"/>
</dbReference>
<dbReference type="InterPro" id="IPR008766">
    <property type="entry name" value="Replication_gene_A-like"/>
</dbReference>
<evidence type="ECO:0000313" key="9">
    <source>
        <dbReference type="Proteomes" id="UP001219956"/>
    </source>
</evidence>
<evidence type="ECO:0000256" key="6">
    <source>
        <dbReference type="ARBA" id="ARBA00022801"/>
    </source>
</evidence>
<keyword evidence="9" id="KW-1185">Reference proteome</keyword>
<keyword evidence="5 8" id="KW-0255">Endonuclease</keyword>
<evidence type="ECO:0000256" key="3">
    <source>
        <dbReference type="ARBA" id="ARBA00022705"/>
    </source>
</evidence>
<sequence>MNNFNFLETTKIIEEKYTQIEFFKDKNNFREFGDYWFVEFLSTYTSNNVVRQIIDKHLLEKTNIDFFSLASKSFFQSLDKDLIDRLYTIFVTNYQFLTNITEEEFNIANLDDDEIVKKANAMHRIFFEAHYSKDMTKKDEENFNKKYSSKSLRRKYRKLQRRLVVQLSSIFGLVNKQVKYCSNKTLELFNQQRLRNKNYIENTILSSRESDKVLNLKDIVRTPEQEFAEKLAIMNCYEKMAEEDNYTWSFITMTLDGEYHPNPTKGSNHWNGVPVYESVEILQKKWARIRTNLHDNQIRVYGVKVAEVHQDGCFHLHALVFHDAENFNKITKIVKNHFNSNENQAKIELNNGNASASSYCFKYIQKTLSSDVAEKSTIDKDYYTTMKNQAMRQACSVRALSFFGLKKGLITKWRTFARNYKREKSLSDNVILSNIITTNDLYSFQKLADSISLETEIVKTSTGTIYKKILGFTFDGIKVLKELFTLKKKPEKDDFHVDFSSHNSTIKKNYPRKPFGPSQYLKYFKRKATEKLKFMGFIEILT</sequence>
<dbReference type="Proteomes" id="UP001219956">
    <property type="component" value="Unassembled WGS sequence"/>
</dbReference>
<comment type="similarity">
    <text evidence="2">Belongs to the phage GPA family.</text>
</comment>
<reference evidence="8 9" key="1">
    <citation type="submission" date="2023-01" db="EMBL/GenBank/DDBJ databases">
        <title>Novel species of the genus Vogesella isolated from rivers.</title>
        <authorList>
            <person name="Lu H."/>
        </authorList>
    </citation>
    <scope>NUCLEOTIDE SEQUENCE [LARGE SCALE GENOMIC DNA]</scope>
    <source>
        <strain evidence="8 9">DC21W</strain>
    </source>
</reference>
<feature type="domain" description="Replication gene A protein-like" evidence="7">
    <location>
        <begin position="146"/>
        <end position="367"/>
    </location>
</feature>
<gene>
    <name evidence="8" type="ORF">PQU95_02585</name>
</gene>
<evidence type="ECO:0000313" key="8">
    <source>
        <dbReference type="EMBL" id="MDC7716110.1"/>
    </source>
</evidence>
<name>A0ABT5IU61_9NEIS</name>
<accession>A0ABT5IU61</accession>
<protein>
    <submittedName>
        <fullName evidence="8">Replication endonuclease</fullName>
    </submittedName>
</protein>
<comment type="function">
    <text evidence="1">Possible endonuclease which induces a single-strand cut and initiates DNA replication.</text>
</comment>
<keyword evidence="6" id="KW-0378">Hydrolase</keyword>
<keyword evidence="3" id="KW-0235">DNA replication</keyword>
<evidence type="ECO:0000256" key="2">
    <source>
        <dbReference type="ARBA" id="ARBA00009260"/>
    </source>
</evidence>
<keyword evidence="4" id="KW-0540">Nuclease</keyword>
<dbReference type="Pfam" id="PF05840">
    <property type="entry name" value="Phage_GPA"/>
    <property type="match status" value="1"/>
</dbReference>
<organism evidence="8 9">
    <name type="scientific">Vogesella aquatica</name>
    <dbReference type="NCBI Taxonomy" id="2984206"/>
    <lineage>
        <taxon>Bacteria</taxon>
        <taxon>Pseudomonadati</taxon>
        <taxon>Pseudomonadota</taxon>
        <taxon>Betaproteobacteria</taxon>
        <taxon>Neisseriales</taxon>
        <taxon>Chromobacteriaceae</taxon>
        <taxon>Vogesella</taxon>
    </lineage>
</organism>